<gene>
    <name evidence="1" type="ORF">B7O98_02705</name>
</gene>
<dbReference type="EMBL" id="NBVN01000002">
    <property type="protein sequence ID" value="PUA33354.1"/>
    <property type="molecule type" value="Genomic_DNA"/>
</dbReference>
<proteinExistence type="predicted"/>
<evidence type="ECO:0000313" key="1">
    <source>
        <dbReference type="EMBL" id="PUA33354.1"/>
    </source>
</evidence>
<sequence>MSAGFTGIDVTVPKDKYLEILGFTIYTYLAGRITAYSGIMGGKRSLGEYIENFIYGKVAEVALQTFLVKEYGLETLTDLDIADFVLGEYLPDIIAFRRDEEYEQAHFWVEVKEVRRDQKWLLIPASAVRSRPYDAYVAVWVGLPDEHIAWLVKYVPQVEKVMGEGWKKRLAELEEIITNIPCKVIGFVPWGDVELVIRAKEKTLEAGRALDAKYGQKAWHYFSGNEKLYDPSNPSWKGSQVKENVGFFLGGLARSSDWSAFIDLMLRNQRLVEKVPIERKSRRDVPDICKALSSDDFRELFEKCLEHQLRNIKSRYRSIKRDTSWFQQPLR</sequence>
<dbReference type="Proteomes" id="UP000244093">
    <property type="component" value="Unassembled WGS sequence"/>
</dbReference>
<comment type="caution">
    <text evidence="1">The sequence shown here is derived from an EMBL/GenBank/DDBJ whole genome shotgun (WGS) entry which is preliminary data.</text>
</comment>
<protein>
    <submittedName>
        <fullName evidence="1">Uncharacterized protein</fullName>
    </submittedName>
</protein>
<organism evidence="1 2">
    <name type="scientific">Zestosphaera tikiterensis</name>
    <dbReference type="NCBI Taxonomy" id="1973259"/>
    <lineage>
        <taxon>Archaea</taxon>
        <taxon>Thermoproteota</taxon>
        <taxon>Thermoprotei</taxon>
        <taxon>Desulfurococcales</taxon>
        <taxon>Desulfurococcaceae</taxon>
        <taxon>Zestosphaera</taxon>
    </lineage>
</organism>
<accession>A0A2R7Y746</accession>
<evidence type="ECO:0000313" key="2">
    <source>
        <dbReference type="Proteomes" id="UP000244093"/>
    </source>
</evidence>
<reference evidence="1 2" key="1">
    <citation type="journal article" date="2018" name="Syst. Appl. Microbiol.">
        <title>A new symbiotic nanoarchaeote (Candidatus Nanoclepta minutus) and its host (Zestosphaera tikiterensis gen. nov., sp. nov.) from a New Zealand hot spring.</title>
        <authorList>
            <person name="St John E."/>
            <person name="Liu Y."/>
            <person name="Podar M."/>
            <person name="Stott M.B."/>
            <person name="Meneghin J."/>
            <person name="Chen Z."/>
            <person name="Lagutin K."/>
            <person name="Mitchell K."/>
            <person name="Reysenbach A.L."/>
        </authorList>
    </citation>
    <scope>NUCLEOTIDE SEQUENCE [LARGE SCALE GENOMIC DNA]</scope>
    <source>
        <strain evidence="1">NZ3</strain>
    </source>
</reference>
<dbReference type="AlphaFoldDB" id="A0A2R7Y746"/>
<name>A0A2R7Y746_9CREN</name>